<keyword evidence="4 7" id="KW-1133">Transmembrane helix</keyword>
<dbReference type="NCBIfam" id="TIGR03434">
    <property type="entry name" value="ADOP"/>
    <property type="match status" value="1"/>
</dbReference>
<evidence type="ECO:0000313" key="11">
    <source>
        <dbReference type="Proteomes" id="UP000593892"/>
    </source>
</evidence>
<dbReference type="PANTHER" id="PTHR30572:SF4">
    <property type="entry name" value="ABC TRANSPORTER PERMEASE YTRF"/>
    <property type="match status" value="1"/>
</dbReference>
<accession>A0A7S7SPK8</accession>
<dbReference type="EMBL" id="CP063849">
    <property type="protein sequence ID" value="QOY91240.1"/>
    <property type="molecule type" value="Genomic_DNA"/>
</dbReference>
<sequence>MHAVLSDLRHGLRILRNHPGFTFVAVLTLALGISVNTTVFSWIDHLLLRPFPGIAEPESLALVEIHTASGEFRNGMSFLDYLDYRDNAKLLAGLAVARFTPLSLGGDGRPRRAWGELVSGNYFDVLGVKPALGRAFTPEEGRRQAGAGPVVVISHSLWKIYFRADPNVLGKRLRVNRHELTVVGVAPEDFTGTTPGLAYDLWAPLNMATAMGTGTGTLGYRGTRDLTTTIARLRPGVSLAQAGAEMSALSLRLAAGYPDTNRGLTAHLIPSYSGHAGAQQLLQAPLRILAAVSVLLLLIVCANVANLLLARGVARRREFGIRLAMGARPGQVLRQVFTETLLLATIGACAGMLVSPWMMQMLRILLPPVDVPLRFESDLGWRTLIFTALLCVAATVICGVAPALLAIRTSLRESMESSGRGGASRSTHHLRAALVVCEVALASVALIGAGLFLRSFRNATQISPGFDTRDVNVSQFYLSASGYTGPEQRQFCRSLRERLESVPGVVAVSYADQIPMSLGPMPVHPLTIPGYVAPPDEDMNVSRMFVAPGFTSLLGIALREGRDFKESDDEKTPLVMLVNESFVRRYLRSGAAIGARVQVEKVWATVVGVVADCKYNSLTERGMPFFYLPFRQRFQPGLNFSFYVKTAGNQAAVAQAMQREALKLNRDAIFTTTSFTQSIEGSLYPQRVAAMLLGFLGTVCLLLAGIGLYSVMNYAVSQRTREMGIRVALGARPTQILGAVLKEGLALTAAGLGLGAGCALALAPWVNSLLIRMTAVDPPTFAAAAGFLAVVAMAATLLPAGRAATTAPTTALRSE</sequence>
<comment type="subcellular location">
    <subcellularLocation>
        <location evidence="1">Cell membrane</location>
        <topology evidence="1">Multi-pass membrane protein</topology>
    </subcellularLocation>
</comment>
<name>A0A7S7SPK8_PALFE</name>
<dbReference type="InterPro" id="IPR025857">
    <property type="entry name" value="MacB_PCD"/>
</dbReference>
<dbReference type="Pfam" id="PF12704">
    <property type="entry name" value="MacB_PCD"/>
    <property type="match status" value="2"/>
</dbReference>
<comment type="similarity">
    <text evidence="6">Belongs to the ABC-4 integral membrane protein family.</text>
</comment>
<dbReference type="PANTHER" id="PTHR30572">
    <property type="entry name" value="MEMBRANE COMPONENT OF TRANSPORTER-RELATED"/>
    <property type="match status" value="1"/>
</dbReference>
<dbReference type="GO" id="GO:0005886">
    <property type="term" value="C:plasma membrane"/>
    <property type="evidence" value="ECO:0007669"/>
    <property type="project" value="UniProtKB-SubCell"/>
</dbReference>
<dbReference type="AlphaFoldDB" id="A0A7S7SPK8"/>
<evidence type="ECO:0000259" key="8">
    <source>
        <dbReference type="Pfam" id="PF02687"/>
    </source>
</evidence>
<dbReference type="Proteomes" id="UP000593892">
    <property type="component" value="Chromosome"/>
</dbReference>
<feature type="domain" description="ABC3 transporter permease C-terminal" evidence="8">
    <location>
        <begin position="291"/>
        <end position="410"/>
    </location>
</feature>
<keyword evidence="3 7" id="KW-0812">Transmembrane</keyword>
<feature type="domain" description="ABC3 transporter permease C-terminal" evidence="8">
    <location>
        <begin position="695"/>
        <end position="807"/>
    </location>
</feature>
<evidence type="ECO:0000259" key="9">
    <source>
        <dbReference type="Pfam" id="PF12704"/>
    </source>
</evidence>
<feature type="transmembrane region" description="Helical" evidence="7">
    <location>
        <begin position="288"/>
        <end position="309"/>
    </location>
</feature>
<keyword evidence="5 7" id="KW-0472">Membrane</keyword>
<feature type="domain" description="MacB-like periplasmic core" evidence="9">
    <location>
        <begin position="22"/>
        <end position="248"/>
    </location>
</feature>
<protein>
    <submittedName>
        <fullName evidence="10">ABC transporter permease</fullName>
    </submittedName>
</protein>
<gene>
    <name evidence="10" type="ORF">IRI77_15210</name>
</gene>
<keyword evidence="2" id="KW-1003">Cell membrane</keyword>
<dbReference type="InterPro" id="IPR003838">
    <property type="entry name" value="ABC3_permease_C"/>
</dbReference>
<evidence type="ECO:0000256" key="2">
    <source>
        <dbReference type="ARBA" id="ARBA00022475"/>
    </source>
</evidence>
<dbReference type="KEGG" id="pfer:IRI77_15210"/>
<evidence type="ECO:0000313" key="10">
    <source>
        <dbReference type="EMBL" id="QOY91240.1"/>
    </source>
</evidence>
<feature type="transmembrane region" description="Helical" evidence="7">
    <location>
        <begin position="379"/>
        <end position="407"/>
    </location>
</feature>
<evidence type="ECO:0000256" key="4">
    <source>
        <dbReference type="ARBA" id="ARBA00022989"/>
    </source>
</evidence>
<dbReference type="Pfam" id="PF02687">
    <property type="entry name" value="FtsX"/>
    <property type="match status" value="2"/>
</dbReference>
<feature type="transmembrane region" description="Helical" evidence="7">
    <location>
        <begin position="778"/>
        <end position="798"/>
    </location>
</feature>
<feature type="transmembrane region" description="Helical" evidence="7">
    <location>
        <begin position="745"/>
        <end position="766"/>
    </location>
</feature>
<feature type="domain" description="MacB-like periplasmic core" evidence="9">
    <location>
        <begin position="439"/>
        <end position="658"/>
    </location>
</feature>
<evidence type="ECO:0000256" key="3">
    <source>
        <dbReference type="ARBA" id="ARBA00022692"/>
    </source>
</evidence>
<evidence type="ECO:0000256" key="5">
    <source>
        <dbReference type="ARBA" id="ARBA00023136"/>
    </source>
</evidence>
<dbReference type="GO" id="GO:0022857">
    <property type="term" value="F:transmembrane transporter activity"/>
    <property type="evidence" value="ECO:0007669"/>
    <property type="project" value="TreeGrafter"/>
</dbReference>
<dbReference type="InterPro" id="IPR050250">
    <property type="entry name" value="Macrolide_Exporter_MacB"/>
</dbReference>
<dbReference type="RefSeq" id="WP_194452894.1">
    <property type="nucleotide sequence ID" value="NZ_CP063849.1"/>
</dbReference>
<proteinExistence type="inferred from homology"/>
<feature type="transmembrane region" description="Helical" evidence="7">
    <location>
        <begin position="428"/>
        <end position="453"/>
    </location>
</feature>
<dbReference type="InterPro" id="IPR017800">
    <property type="entry name" value="ADOP"/>
</dbReference>
<feature type="transmembrane region" description="Helical" evidence="7">
    <location>
        <begin position="688"/>
        <end position="716"/>
    </location>
</feature>
<keyword evidence="11" id="KW-1185">Reference proteome</keyword>
<feature type="transmembrane region" description="Helical" evidence="7">
    <location>
        <begin position="341"/>
        <end position="359"/>
    </location>
</feature>
<reference evidence="10 11" key="1">
    <citation type="submission" date="2020-10" db="EMBL/GenBank/DDBJ databases">
        <title>Complete genome sequence of Paludibaculum fermentans P105T, a facultatively anaerobic acidobacterium capable of dissimilatory Fe(III) reduction.</title>
        <authorList>
            <person name="Dedysh S.N."/>
            <person name="Beletsky A.V."/>
            <person name="Kulichevskaya I.S."/>
            <person name="Mardanov A.V."/>
            <person name="Ravin N.V."/>
        </authorList>
    </citation>
    <scope>NUCLEOTIDE SEQUENCE [LARGE SCALE GENOMIC DNA]</scope>
    <source>
        <strain evidence="10 11">P105</strain>
    </source>
</reference>
<feature type="transmembrane region" description="Helical" evidence="7">
    <location>
        <begin position="21"/>
        <end position="43"/>
    </location>
</feature>
<evidence type="ECO:0000256" key="6">
    <source>
        <dbReference type="ARBA" id="ARBA00038076"/>
    </source>
</evidence>
<organism evidence="10 11">
    <name type="scientific">Paludibaculum fermentans</name>
    <dbReference type="NCBI Taxonomy" id="1473598"/>
    <lineage>
        <taxon>Bacteria</taxon>
        <taxon>Pseudomonadati</taxon>
        <taxon>Acidobacteriota</taxon>
        <taxon>Terriglobia</taxon>
        <taxon>Bryobacterales</taxon>
        <taxon>Bryobacteraceae</taxon>
        <taxon>Paludibaculum</taxon>
    </lineage>
</organism>
<evidence type="ECO:0000256" key="7">
    <source>
        <dbReference type="SAM" id="Phobius"/>
    </source>
</evidence>
<evidence type="ECO:0000256" key="1">
    <source>
        <dbReference type="ARBA" id="ARBA00004651"/>
    </source>
</evidence>